<protein>
    <recommendedName>
        <fullName evidence="2">Trafficking protein particle complex subunit 13 N-terminal domain-containing protein</fullName>
    </recommendedName>
</protein>
<evidence type="ECO:0000313" key="3">
    <source>
        <dbReference type="EMBL" id="VDP90386.1"/>
    </source>
</evidence>
<keyword evidence="4" id="KW-1185">Reference proteome</keyword>
<gene>
    <name evidence="3" type="ORF">ECPE_LOCUS13114</name>
</gene>
<dbReference type="EMBL" id="UZAN01054342">
    <property type="protein sequence ID" value="VDP90386.1"/>
    <property type="molecule type" value="Genomic_DNA"/>
</dbReference>
<sequence length="101" mass="10417">MSTTGTLTGASIPALPTCSPDTPSRSSTATGSVDLHPGQSLNAVIHYELKELGPHTLRCSASYYLLTQSAAVISPISSSFKGNITNQSVLHLLCCSPAGID</sequence>
<dbReference type="InterPro" id="IPR055427">
    <property type="entry name" value="TRAPPC13_N"/>
</dbReference>
<feature type="domain" description="Trafficking protein particle complex subunit 13 N-terminal" evidence="2">
    <location>
        <begin position="18"/>
        <end position="65"/>
    </location>
</feature>
<evidence type="ECO:0000259" key="2">
    <source>
        <dbReference type="Pfam" id="PF06159"/>
    </source>
</evidence>
<evidence type="ECO:0000313" key="4">
    <source>
        <dbReference type="Proteomes" id="UP000272942"/>
    </source>
</evidence>
<name>A0A3P8L8E1_9TREM</name>
<organism evidence="3 4">
    <name type="scientific">Echinostoma caproni</name>
    <dbReference type="NCBI Taxonomy" id="27848"/>
    <lineage>
        <taxon>Eukaryota</taxon>
        <taxon>Metazoa</taxon>
        <taxon>Spiralia</taxon>
        <taxon>Lophotrochozoa</taxon>
        <taxon>Platyhelminthes</taxon>
        <taxon>Trematoda</taxon>
        <taxon>Digenea</taxon>
        <taxon>Plagiorchiida</taxon>
        <taxon>Echinostomata</taxon>
        <taxon>Echinostomatoidea</taxon>
        <taxon>Echinostomatidae</taxon>
        <taxon>Echinostoma</taxon>
    </lineage>
</organism>
<proteinExistence type="predicted"/>
<feature type="compositionally biased region" description="Polar residues" evidence="1">
    <location>
        <begin position="19"/>
        <end position="31"/>
    </location>
</feature>
<dbReference type="Pfam" id="PF06159">
    <property type="entry name" value="TRAPPC13_N"/>
    <property type="match status" value="1"/>
</dbReference>
<feature type="region of interest" description="Disordered" evidence="1">
    <location>
        <begin position="1"/>
        <end position="34"/>
    </location>
</feature>
<evidence type="ECO:0000256" key="1">
    <source>
        <dbReference type="SAM" id="MobiDB-lite"/>
    </source>
</evidence>
<reference evidence="3 4" key="1">
    <citation type="submission" date="2018-11" db="EMBL/GenBank/DDBJ databases">
        <authorList>
            <consortium name="Pathogen Informatics"/>
        </authorList>
    </citation>
    <scope>NUCLEOTIDE SEQUENCE [LARGE SCALE GENOMIC DNA]</scope>
    <source>
        <strain evidence="3 4">Egypt</strain>
    </source>
</reference>
<dbReference type="OrthoDB" id="10250284at2759"/>
<dbReference type="AlphaFoldDB" id="A0A3P8L8E1"/>
<dbReference type="Proteomes" id="UP000272942">
    <property type="component" value="Unassembled WGS sequence"/>
</dbReference>
<accession>A0A3P8L8E1</accession>